<dbReference type="STRING" id="498211.CJA_3187"/>
<dbReference type="InterPro" id="IPR003423">
    <property type="entry name" value="OMP_efflux"/>
</dbReference>
<keyword evidence="9" id="KW-0732">Signal</keyword>
<dbReference type="KEGG" id="cja:CJA_3187"/>
<dbReference type="GO" id="GO:0009279">
    <property type="term" value="C:cell outer membrane"/>
    <property type="evidence" value="ECO:0007669"/>
    <property type="project" value="UniProtKB-SubCell"/>
</dbReference>
<evidence type="ECO:0000256" key="1">
    <source>
        <dbReference type="ARBA" id="ARBA00004442"/>
    </source>
</evidence>
<proteinExistence type="inferred from homology"/>
<evidence type="ECO:0000256" key="5">
    <source>
        <dbReference type="ARBA" id="ARBA00022692"/>
    </source>
</evidence>
<accession>B3PDY4</accession>
<evidence type="ECO:0000313" key="10">
    <source>
        <dbReference type="EMBL" id="ACE86267.1"/>
    </source>
</evidence>
<dbReference type="Proteomes" id="UP000001036">
    <property type="component" value="Chromosome"/>
</dbReference>
<dbReference type="Pfam" id="PF02321">
    <property type="entry name" value="OEP"/>
    <property type="match status" value="1"/>
</dbReference>
<evidence type="ECO:0000256" key="9">
    <source>
        <dbReference type="SAM" id="SignalP"/>
    </source>
</evidence>
<dbReference type="HOGENOM" id="CLU_012817_9_2_6"/>
<keyword evidence="3" id="KW-0813">Transport</keyword>
<evidence type="ECO:0000256" key="8">
    <source>
        <dbReference type="SAM" id="Coils"/>
    </source>
</evidence>
<keyword evidence="6" id="KW-0472">Membrane</keyword>
<evidence type="ECO:0000256" key="6">
    <source>
        <dbReference type="ARBA" id="ARBA00023136"/>
    </source>
</evidence>
<dbReference type="GO" id="GO:1990281">
    <property type="term" value="C:efflux pump complex"/>
    <property type="evidence" value="ECO:0007669"/>
    <property type="project" value="TreeGrafter"/>
</dbReference>
<dbReference type="EMBL" id="CP000934">
    <property type="protein sequence ID" value="ACE86267.1"/>
    <property type="molecule type" value="Genomic_DNA"/>
</dbReference>
<evidence type="ECO:0000256" key="3">
    <source>
        <dbReference type="ARBA" id="ARBA00022448"/>
    </source>
</evidence>
<dbReference type="Gene3D" id="1.20.1600.10">
    <property type="entry name" value="Outer membrane efflux proteins (OEP)"/>
    <property type="match status" value="1"/>
</dbReference>
<evidence type="ECO:0000256" key="7">
    <source>
        <dbReference type="ARBA" id="ARBA00023237"/>
    </source>
</evidence>
<dbReference type="InterPro" id="IPR051906">
    <property type="entry name" value="TolC-like"/>
</dbReference>
<gene>
    <name evidence="10" type="ordered locus">CJA_3187</name>
</gene>
<dbReference type="PANTHER" id="PTHR30026">
    <property type="entry name" value="OUTER MEMBRANE PROTEIN TOLC"/>
    <property type="match status" value="1"/>
</dbReference>
<feature type="chain" id="PRO_5002796566" evidence="9">
    <location>
        <begin position="26"/>
        <end position="460"/>
    </location>
</feature>
<comment type="similarity">
    <text evidence="2">Belongs to the outer membrane factor (OMF) (TC 1.B.17) family.</text>
</comment>
<dbReference type="RefSeq" id="WP_012488764.1">
    <property type="nucleotide sequence ID" value="NC_010995.1"/>
</dbReference>
<keyword evidence="5" id="KW-0812">Transmembrane</keyword>
<evidence type="ECO:0000256" key="4">
    <source>
        <dbReference type="ARBA" id="ARBA00022452"/>
    </source>
</evidence>
<feature type="coiled-coil region" evidence="8">
    <location>
        <begin position="206"/>
        <end position="233"/>
    </location>
</feature>
<keyword evidence="11" id="KW-1185">Reference proteome</keyword>
<evidence type="ECO:0000256" key="2">
    <source>
        <dbReference type="ARBA" id="ARBA00007613"/>
    </source>
</evidence>
<evidence type="ECO:0000313" key="11">
    <source>
        <dbReference type="Proteomes" id="UP000001036"/>
    </source>
</evidence>
<dbReference type="PROSITE" id="PS51257">
    <property type="entry name" value="PROKAR_LIPOPROTEIN"/>
    <property type="match status" value="1"/>
</dbReference>
<keyword evidence="7" id="KW-0998">Cell outer membrane</keyword>
<reference evidence="10 11" key="1">
    <citation type="journal article" date="2008" name="J. Bacteriol.">
        <title>Insights into plant cell wall degradation from the genome sequence of the soil bacterium Cellvibrio japonicus.</title>
        <authorList>
            <person name="Deboy R.T."/>
            <person name="Mongodin E.F."/>
            <person name="Fouts D.E."/>
            <person name="Tailford L.E."/>
            <person name="Khouri H."/>
            <person name="Emerson J.B."/>
            <person name="Mohamoud Y."/>
            <person name="Watkins K."/>
            <person name="Henrissat B."/>
            <person name="Gilbert H.J."/>
            <person name="Nelson K.E."/>
        </authorList>
    </citation>
    <scope>NUCLEOTIDE SEQUENCE [LARGE SCALE GENOMIC DNA]</scope>
    <source>
        <strain evidence="10 11">Ueda107</strain>
    </source>
</reference>
<organism evidence="10 11">
    <name type="scientific">Cellvibrio japonicus (strain Ueda107)</name>
    <name type="common">Pseudomonas fluorescens subsp. cellulosa</name>
    <dbReference type="NCBI Taxonomy" id="498211"/>
    <lineage>
        <taxon>Bacteria</taxon>
        <taxon>Pseudomonadati</taxon>
        <taxon>Pseudomonadota</taxon>
        <taxon>Gammaproteobacteria</taxon>
        <taxon>Cellvibrionales</taxon>
        <taxon>Cellvibrionaceae</taxon>
        <taxon>Cellvibrio</taxon>
    </lineage>
</organism>
<dbReference type="AlphaFoldDB" id="B3PDY4"/>
<protein>
    <submittedName>
        <fullName evidence="10">Outer membrane efflux protein domain protein</fullName>
    </submittedName>
</protein>
<sequence length="460" mass="50816">MPIPPKCQWLMLLILGTVAASSCLAAQAEPLVLSFEEAQQRLLAVSDALEGSRSQVENRRQLAEASRSLAYPEVSVDVRRLRFQKSLELPLGSLEPVAEAFGIPDPLEFELADWRTRPIVTATMPVWTGGQISAAKAAADAAVAEADAVLMRATQTETVQLVEAYFGQQVAQQVLAVRLEVREGLQQHLAHAQKLEREGFATRAQVLQAQVALDNAEREYRKSMNDLRGAEAALAGLLRSDTPVQARSPLFVVQAPLEPVEHFVETALRDHPGLSQLKAIGEQARQKVRAEQANWQPRVYLFGQYDLKREDALLTESDWAFGIGVSYTLFSNKDRSRQVSAARSQQLQAEYSLRDTATKLEIGVARAWLATDSARQQFALLDSALASAGENLRLQSLSFQEGQATSLDVIDARLQLGKTRIDRALAAWQFDLALVQLLEVSGQTDRYSDYLRKADKVLTP</sequence>
<dbReference type="GO" id="GO:0015562">
    <property type="term" value="F:efflux transmembrane transporter activity"/>
    <property type="evidence" value="ECO:0007669"/>
    <property type="project" value="InterPro"/>
</dbReference>
<dbReference type="SUPFAM" id="SSF56954">
    <property type="entry name" value="Outer membrane efflux proteins (OEP)"/>
    <property type="match status" value="1"/>
</dbReference>
<keyword evidence="8" id="KW-0175">Coiled coil</keyword>
<feature type="signal peptide" evidence="9">
    <location>
        <begin position="1"/>
        <end position="25"/>
    </location>
</feature>
<dbReference type="PANTHER" id="PTHR30026:SF5">
    <property type="entry name" value="ABC-TYPE EFFLUX SYSTEM SECRETIN COMPONENT"/>
    <property type="match status" value="1"/>
</dbReference>
<keyword evidence="4" id="KW-1134">Transmembrane beta strand</keyword>
<name>B3PDY4_CELJU</name>
<comment type="subcellular location">
    <subcellularLocation>
        <location evidence="1">Cell outer membrane</location>
    </subcellularLocation>
</comment>
<dbReference type="eggNOG" id="COG1538">
    <property type="taxonomic scope" value="Bacteria"/>
</dbReference>
<dbReference type="GO" id="GO:0015288">
    <property type="term" value="F:porin activity"/>
    <property type="evidence" value="ECO:0007669"/>
    <property type="project" value="TreeGrafter"/>
</dbReference>